<reference evidence="2" key="1">
    <citation type="submission" date="2017-01" db="EMBL/GenBank/DDBJ databases">
        <authorList>
            <person name="Varghese N."/>
            <person name="Submissions S."/>
        </authorList>
    </citation>
    <scope>NUCLEOTIDE SEQUENCE [LARGE SCALE GENOMIC DNA]</scope>
    <source>
        <strain evidence="2">DM9</strain>
    </source>
</reference>
<evidence type="ECO:0000313" key="1">
    <source>
        <dbReference type="EMBL" id="SIQ60373.1"/>
    </source>
</evidence>
<accession>A0A1N6U451</accession>
<proteinExistence type="predicted"/>
<dbReference type="STRING" id="1077936.SAMN05421545_0667"/>
<protein>
    <submittedName>
        <fullName evidence="1">Uncharacterized protein</fullName>
    </submittedName>
</protein>
<dbReference type="EMBL" id="FTNM01000001">
    <property type="protein sequence ID" value="SIQ60373.1"/>
    <property type="molecule type" value="Genomic_DNA"/>
</dbReference>
<keyword evidence="2" id="KW-1185">Reference proteome</keyword>
<gene>
    <name evidence="1" type="ORF">SAMN05421545_0667</name>
</gene>
<organism evidence="1 2">
    <name type="scientific">Pontibacter lucknowensis</name>
    <dbReference type="NCBI Taxonomy" id="1077936"/>
    <lineage>
        <taxon>Bacteria</taxon>
        <taxon>Pseudomonadati</taxon>
        <taxon>Bacteroidota</taxon>
        <taxon>Cytophagia</taxon>
        <taxon>Cytophagales</taxon>
        <taxon>Hymenobacteraceae</taxon>
        <taxon>Pontibacter</taxon>
    </lineage>
</organism>
<evidence type="ECO:0000313" key="2">
    <source>
        <dbReference type="Proteomes" id="UP000185924"/>
    </source>
</evidence>
<dbReference type="Proteomes" id="UP000185924">
    <property type="component" value="Unassembled WGS sequence"/>
</dbReference>
<dbReference type="AlphaFoldDB" id="A0A1N6U451"/>
<sequence>MPLDAYAQLSSPCPLRRGTFCSWQFSGIASLFQRQTTHTPRTLGTHCQVTLSHLRSRQRCQVRETTIHCLSVQRVWIVLIFLLTFFIKEKSKARLAKAKASYSIAQQLYLLNCKRCNDNCCYSWHRGQRPHHSKHKRGRSRHSIIRLTGKLLPRKNIQV</sequence>
<name>A0A1N6U451_9BACT</name>